<dbReference type="EMBL" id="MU007091">
    <property type="protein sequence ID" value="KAF2422395.1"/>
    <property type="molecule type" value="Genomic_DNA"/>
</dbReference>
<name>A0A9P4NIJ0_9PEZI</name>
<dbReference type="GO" id="GO:0005737">
    <property type="term" value="C:cytoplasm"/>
    <property type="evidence" value="ECO:0007669"/>
    <property type="project" value="TreeGrafter"/>
</dbReference>
<evidence type="ECO:0000256" key="5">
    <source>
        <dbReference type="ARBA" id="ARBA00022909"/>
    </source>
</evidence>
<dbReference type="PANTHER" id="PTHR42844">
    <property type="entry name" value="DIHYDRONEOPTERIN ALDOLASE 1-RELATED"/>
    <property type="match status" value="1"/>
</dbReference>
<dbReference type="GO" id="GO:0046656">
    <property type="term" value="P:folic acid biosynthetic process"/>
    <property type="evidence" value="ECO:0007669"/>
    <property type="project" value="UniProtKB-KW"/>
</dbReference>
<keyword evidence="6" id="KW-0456">Lyase</keyword>
<comment type="pathway">
    <text evidence="2">Cofactor biosynthesis; tetrahydrofolate biosynthesis; 2-amino-4-hydroxy-6-hydroxymethyl-7,8-dihydropteridine diphosphate from 7,8-dihydroneopterin triphosphate: step 3/4.</text>
</comment>
<feature type="domain" description="Dihydroneopterin aldolase/epimerase" evidence="8">
    <location>
        <begin position="10"/>
        <end position="118"/>
    </location>
</feature>
<gene>
    <name evidence="9" type="ORF">EJ08DRAFT_481708</name>
</gene>
<evidence type="ECO:0000256" key="3">
    <source>
        <dbReference type="ARBA" id="ARBA00005708"/>
    </source>
</evidence>
<evidence type="ECO:0000313" key="9">
    <source>
        <dbReference type="EMBL" id="KAF2422395.1"/>
    </source>
</evidence>
<dbReference type="SUPFAM" id="SSF55620">
    <property type="entry name" value="Tetrahydrobiopterin biosynthesis enzymes-like"/>
    <property type="match status" value="2"/>
</dbReference>
<evidence type="ECO:0000313" key="10">
    <source>
        <dbReference type="Proteomes" id="UP000800235"/>
    </source>
</evidence>
<dbReference type="SMART" id="SM00905">
    <property type="entry name" value="FolB"/>
    <property type="match status" value="2"/>
</dbReference>
<dbReference type="OrthoDB" id="5425486at2759"/>
<evidence type="ECO:0000256" key="4">
    <source>
        <dbReference type="ARBA" id="ARBA00013043"/>
    </source>
</evidence>
<proteinExistence type="inferred from homology"/>
<comment type="similarity">
    <text evidence="3">Belongs to the DHNA family.</text>
</comment>
<evidence type="ECO:0000256" key="1">
    <source>
        <dbReference type="ARBA" id="ARBA00001353"/>
    </source>
</evidence>
<dbReference type="InterPro" id="IPR043133">
    <property type="entry name" value="GTP-CH-I_C/QueF"/>
</dbReference>
<comment type="caution">
    <text evidence="9">The sequence shown here is derived from an EMBL/GenBank/DDBJ whole genome shotgun (WGS) entry which is preliminary data.</text>
</comment>
<feature type="domain" description="Dihydroneopterin aldolase/epimerase" evidence="8">
    <location>
        <begin position="141"/>
        <end position="243"/>
    </location>
</feature>
<reference evidence="9" key="1">
    <citation type="journal article" date="2020" name="Stud. Mycol.">
        <title>101 Dothideomycetes genomes: a test case for predicting lifestyles and emergence of pathogens.</title>
        <authorList>
            <person name="Haridas S."/>
            <person name="Albert R."/>
            <person name="Binder M."/>
            <person name="Bloem J."/>
            <person name="Labutti K."/>
            <person name="Salamov A."/>
            <person name="Andreopoulos B."/>
            <person name="Baker S."/>
            <person name="Barry K."/>
            <person name="Bills G."/>
            <person name="Bluhm B."/>
            <person name="Cannon C."/>
            <person name="Castanera R."/>
            <person name="Culley D."/>
            <person name="Daum C."/>
            <person name="Ezra D."/>
            <person name="Gonzalez J."/>
            <person name="Henrissat B."/>
            <person name="Kuo A."/>
            <person name="Liang C."/>
            <person name="Lipzen A."/>
            <person name="Lutzoni F."/>
            <person name="Magnuson J."/>
            <person name="Mondo S."/>
            <person name="Nolan M."/>
            <person name="Ohm R."/>
            <person name="Pangilinan J."/>
            <person name="Park H.-J."/>
            <person name="Ramirez L."/>
            <person name="Alfaro M."/>
            <person name="Sun H."/>
            <person name="Tritt A."/>
            <person name="Yoshinaga Y."/>
            <person name="Zwiers L.-H."/>
            <person name="Turgeon B."/>
            <person name="Goodwin S."/>
            <person name="Spatafora J."/>
            <person name="Crous P."/>
            <person name="Grigoriev I."/>
        </authorList>
    </citation>
    <scope>NUCLEOTIDE SEQUENCE</scope>
    <source>
        <strain evidence="9">CBS 130266</strain>
    </source>
</reference>
<keyword evidence="10" id="KW-1185">Reference proteome</keyword>
<dbReference type="Gene3D" id="3.30.1130.10">
    <property type="match status" value="2"/>
</dbReference>
<dbReference type="Proteomes" id="UP000800235">
    <property type="component" value="Unassembled WGS sequence"/>
</dbReference>
<dbReference type="Pfam" id="PF02152">
    <property type="entry name" value="FolB"/>
    <property type="match status" value="2"/>
</dbReference>
<dbReference type="AlphaFoldDB" id="A0A9P4NIJ0"/>
<protein>
    <recommendedName>
        <fullName evidence="4">dihydroneopterin aldolase</fullName>
        <ecNumber evidence="4">4.1.2.25</ecNumber>
    </recommendedName>
    <alternativeName>
        <fullName evidence="7">7,8-dihydroneopterin aldolase</fullName>
    </alternativeName>
</protein>
<dbReference type="EC" id="4.1.2.25" evidence="4"/>
<accession>A0A9P4NIJ0</accession>
<dbReference type="InterPro" id="IPR006157">
    <property type="entry name" value="FolB_dom"/>
</dbReference>
<sequence>MAPFTPMDVVFVRDVAIQAKVGLDCWQREKPQPALISLRISTSVEKAAKTDNIEDTMDYRKMYHFLGSLDGEEFPGVFSLAHDVCHWALEEDGDHKLVECIVTLPKGLLQSSGIVYELAVGKEVAQGEHGAVRDVIKTSILSVRNLRINCIIGIGAHERVHKQPVVVNLKLEARDEDKQENLAKDLEGIHLQFEASTFQTLEAFVSALARYCIFDLDYYEVGVNAYKPAVFAAADGPGVEILRSRASYANTQS</sequence>
<evidence type="ECO:0000256" key="7">
    <source>
        <dbReference type="ARBA" id="ARBA00032903"/>
    </source>
</evidence>
<dbReference type="PANTHER" id="PTHR42844:SF1">
    <property type="entry name" value="DIHYDRONEOPTERIN ALDOLASE 1-RELATED"/>
    <property type="match status" value="1"/>
</dbReference>
<evidence type="ECO:0000256" key="2">
    <source>
        <dbReference type="ARBA" id="ARBA00005013"/>
    </source>
</evidence>
<evidence type="ECO:0000259" key="8">
    <source>
        <dbReference type="SMART" id="SM00905"/>
    </source>
</evidence>
<keyword evidence="5" id="KW-0289">Folate biosynthesis</keyword>
<comment type="catalytic activity">
    <reaction evidence="1">
        <text>7,8-dihydroneopterin = 6-hydroxymethyl-7,8-dihydropterin + glycolaldehyde</text>
        <dbReference type="Rhea" id="RHEA:10540"/>
        <dbReference type="ChEBI" id="CHEBI:17001"/>
        <dbReference type="ChEBI" id="CHEBI:17071"/>
        <dbReference type="ChEBI" id="CHEBI:44841"/>
        <dbReference type="EC" id="4.1.2.25"/>
    </reaction>
</comment>
<organism evidence="9 10">
    <name type="scientific">Tothia fuscella</name>
    <dbReference type="NCBI Taxonomy" id="1048955"/>
    <lineage>
        <taxon>Eukaryota</taxon>
        <taxon>Fungi</taxon>
        <taxon>Dikarya</taxon>
        <taxon>Ascomycota</taxon>
        <taxon>Pezizomycotina</taxon>
        <taxon>Dothideomycetes</taxon>
        <taxon>Pleosporomycetidae</taxon>
        <taxon>Venturiales</taxon>
        <taxon>Cylindrosympodiaceae</taxon>
        <taxon>Tothia</taxon>
    </lineage>
</organism>
<dbReference type="GO" id="GO:0004150">
    <property type="term" value="F:dihydroneopterin aldolase activity"/>
    <property type="evidence" value="ECO:0007669"/>
    <property type="project" value="UniProtKB-EC"/>
</dbReference>
<evidence type="ECO:0000256" key="6">
    <source>
        <dbReference type="ARBA" id="ARBA00023239"/>
    </source>
</evidence>
<dbReference type="InterPro" id="IPR006156">
    <property type="entry name" value="Dihydroneopterin_aldolase"/>
</dbReference>